<keyword evidence="4" id="KW-0812">Transmembrane</keyword>
<dbReference type="GO" id="GO:0007165">
    <property type="term" value="P:signal transduction"/>
    <property type="evidence" value="ECO:0007669"/>
    <property type="project" value="UniProtKB-KW"/>
</dbReference>
<reference evidence="10" key="2">
    <citation type="submission" date="2016-03" db="EMBL/GenBank/DDBJ databases">
        <authorList>
            <person name="Ploux O."/>
        </authorList>
    </citation>
    <scope>NUCLEOTIDE SEQUENCE</scope>
</reference>
<evidence type="ECO:0000256" key="3">
    <source>
        <dbReference type="ARBA" id="ARBA00022606"/>
    </source>
</evidence>
<dbReference type="GO" id="GO:0004984">
    <property type="term" value="F:olfactory receptor activity"/>
    <property type="evidence" value="ECO:0007669"/>
    <property type="project" value="InterPro"/>
</dbReference>
<evidence type="ECO:0000256" key="6">
    <source>
        <dbReference type="ARBA" id="ARBA00022989"/>
    </source>
</evidence>
<evidence type="ECO:0000256" key="1">
    <source>
        <dbReference type="ARBA" id="ARBA00004651"/>
    </source>
</evidence>
<evidence type="ECO:0000313" key="10">
    <source>
        <dbReference type="EMBL" id="AQM56072.1"/>
    </source>
</evidence>
<dbReference type="PANTHER" id="PTHR21137:SF35">
    <property type="entry name" value="ODORANT RECEPTOR 19A-RELATED"/>
    <property type="match status" value="1"/>
</dbReference>
<dbReference type="GO" id="GO:0005886">
    <property type="term" value="C:plasma membrane"/>
    <property type="evidence" value="ECO:0007669"/>
    <property type="project" value="UniProtKB-SubCell"/>
</dbReference>
<accession>A0A1Q1NIS4</accession>
<name>A0A1Q1NIS4_APOLU</name>
<keyword evidence="3" id="KW-0716">Sensory transduction</keyword>
<protein>
    <submittedName>
        <fullName evidence="10">Olfactory receptor</fullName>
    </submittedName>
</protein>
<dbReference type="AlphaFoldDB" id="A0A1Q1NIS4"/>
<gene>
    <name evidence="10" type="primary">OR66</name>
</gene>
<organism evidence="10">
    <name type="scientific">Apolygus lucorum</name>
    <name type="common">Small green plant bug</name>
    <name type="synonym">Lygocoris lucorum</name>
    <dbReference type="NCBI Taxonomy" id="248454"/>
    <lineage>
        <taxon>Eukaryota</taxon>
        <taxon>Metazoa</taxon>
        <taxon>Ecdysozoa</taxon>
        <taxon>Arthropoda</taxon>
        <taxon>Hexapoda</taxon>
        <taxon>Insecta</taxon>
        <taxon>Pterygota</taxon>
        <taxon>Neoptera</taxon>
        <taxon>Paraneoptera</taxon>
        <taxon>Hemiptera</taxon>
        <taxon>Heteroptera</taxon>
        <taxon>Panheteroptera</taxon>
        <taxon>Cimicomorpha</taxon>
        <taxon>Miridae</taxon>
        <taxon>Mirini</taxon>
        <taxon>Apolygus</taxon>
    </lineage>
</organism>
<keyword evidence="8 10" id="KW-0675">Receptor</keyword>
<proteinExistence type="evidence at transcript level"/>
<evidence type="ECO:0000256" key="2">
    <source>
        <dbReference type="ARBA" id="ARBA00022475"/>
    </source>
</evidence>
<comment type="subcellular location">
    <subcellularLocation>
        <location evidence="1">Cell membrane</location>
        <topology evidence="1">Multi-pass membrane protein</topology>
    </subcellularLocation>
</comment>
<keyword evidence="6" id="KW-1133">Transmembrane helix</keyword>
<evidence type="ECO:0000256" key="9">
    <source>
        <dbReference type="ARBA" id="ARBA00023224"/>
    </source>
</evidence>
<dbReference type="GO" id="GO:0005549">
    <property type="term" value="F:odorant binding"/>
    <property type="evidence" value="ECO:0007669"/>
    <property type="project" value="InterPro"/>
</dbReference>
<dbReference type="InterPro" id="IPR004117">
    <property type="entry name" value="7tm6_olfct_rcpt"/>
</dbReference>
<reference evidence="10" key="1">
    <citation type="journal article" date="2016" name="Sci. Rep.">
        <title>Identification and expression analysis of an olfactory receptor gene family in green plant bug Apolygus lucorum (Meyer-Dur).</title>
        <authorList>
            <person name="An X.K."/>
            <person name="Sun L."/>
            <person name="Liu H.W."/>
            <person name="Liu D.F."/>
            <person name="Ding Y.X."/>
            <person name="Li L.M."/>
            <person name="Zhang Y.J."/>
            <person name="Guo Y.Y."/>
        </authorList>
    </citation>
    <scope>NUCLEOTIDE SEQUENCE</scope>
</reference>
<sequence length="88" mass="9794">MFMLSIIGELITSETKSLRDALYFIEWHKLNGVNRRMLLNFQVGVNEPVIMYAGGLVALCMDTFSSIMNSSYSFFNLMNADVGGSKGS</sequence>
<dbReference type="EMBL" id="KU958243">
    <property type="protein sequence ID" value="AQM56072.1"/>
    <property type="molecule type" value="mRNA"/>
</dbReference>
<keyword evidence="5" id="KW-0552">Olfaction</keyword>
<dbReference type="Pfam" id="PF02949">
    <property type="entry name" value="7tm_6"/>
    <property type="match status" value="1"/>
</dbReference>
<evidence type="ECO:0000256" key="7">
    <source>
        <dbReference type="ARBA" id="ARBA00023136"/>
    </source>
</evidence>
<evidence type="ECO:0000256" key="8">
    <source>
        <dbReference type="ARBA" id="ARBA00023170"/>
    </source>
</evidence>
<keyword evidence="9" id="KW-0807">Transducer</keyword>
<keyword evidence="7" id="KW-0472">Membrane</keyword>
<evidence type="ECO:0000256" key="4">
    <source>
        <dbReference type="ARBA" id="ARBA00022692"/>
    </source>
</evidence>
<evidence type="ECO:0000256" key="5">
    <source>
        <dbReference type="ARBA" id="ARBA00022725"/>
    </source>
</evidence>
<dbReference type="PANTHER" id="PTHR21137">
    <property type="entry name" value="ODORANT RECEPTOR"/>
    <property type="match status" value="1"/>
</dbReference>
<keyword evidence="2" id="KW-1003">Cell membrane</keyword>